<accession>A0ABX8MIN0</accession>
<organism evidence="2 3">
    <name type="scientific">Pseudomonas sessilinigenes</name>
    <dbReference type="NCBI Taxonomy" id="658629"/>
    <lineage>
        <taxon>Bacteria</taxon>
        <taxon>Pseudomonadati</taxon>
        <taxon>Pseudomonadota</taxon>
        <taxon>Gammaproteobacteria</taxon>
        <taxon>Pseudomonadales</taxon>
        <taxon>Pseudomonadaceae</taxon>
        <taxon>Pseudomonas</taxon>
    </lineage>
</organism>
<keyword evidence="1" id="KW-1133">Transmembrane helix</keyword>
<keyword evidence="1" id="KW-0812">Transmembrane</keyword>
<proteinExistence type="predicted"/>
<feature type="transmembrane region" description="Helical" evidence="1">
    <location>
        <begin position="6"/>
        <end position="27"/>
    </location>
</feature>
<dbReference type="Proteomes" id="UP000693952">
    <property type="component" value="Chromosome"/>
</dbReference>
<dbReference type="EMBL" id="CP077074">
    <property type="protein sequence ID" value="QXH38019.1"/>
    <property type="molecule type" value="Genomic_DNA"/>
</dbReference>
<sequence>MSSAQIGFFVLFAIATFGGITFYLDFLHERRRDKRVSDASQARAQSPTRR</sequence>
<name>A0ABX8MIN0_9PSED</name>
<dbReference type="RefSeq" id="WP_164487301.1">
    <property type="nucleotide sequence ID" value="NZ_CP027706.1"/>
</dbReference>
<keyword evidence="1" id="KW-0472">Membrane</keyword>
<keyword evidence="3" id="KW-1185">Reference proteome</keyword>
<evidence type="ECO:0000313" key="3">
    <source>
        <dbReference type="Proteomes" id="UP000693952"/>
    </source>
</evidence>
<evidence type="ECO:0000256" key="1">
    <source>
        <dbReference type="SAM" id="Phobius"/>
    </source>
</evidence>
<evidence type="ECO:0000313" key="2">
    <source>
        <dbReference type="EMBL" id="QXH38019.1"/>
    </source>
</evidence>
<protein>
    <submittedName>
        <fullName evidence="2">Uncharacterized protein</fullName>
    </submittedName>
</protein>
<reference evidence="2" key="1">
    <citation type="submission" date="2021-06" db="EMBL/GenBank/DDBJ databases">
        <title>Updating the genus Pseudomonas: Description of 43 new species and partition of the Pseudomonas putida group.</title>
        <authorList>
            <person name="Girard L."/>
            <person name="Lood C."/>
            <person name="Vandamme P."/>
            <person name="Rokni-Zadeh H."/>
            <person name="van Noort V."/>
            <person name="Hofte M."/>
            <person name="Lavigne R."/>
            <person name="De Mot R."/>
        </authorList>
    </citation>
    <scope>NUCLEOTIDE SEQUENCE</scope>
    <source>
        <strain evidence="2">CMR12a</strain>
    </source>
</reference>
<gene>
    <name evidence="2" type="ORF">KSS89_17175</name>
</gene>